<feature type="domain" description="WW" evidence="3">
    <location>
        <begin position="22"/>
        <end position="55"/>
    </location>
</feature>
<dbReference type="Gene3D" id="2.20.70.10">
    <property type="match status" value="2"/>
</dbReference>
<dbReference type="GO" id="GO:0070063">
    <property type="term" value="F:RNA polymerase binding"/>
    <property type="evidence" value="ECO:0007669"/>
    <property type="project" value="InterPro"/>
</dbReference>
<evidence type="ECO:0000259" key="3">
    <source>
        <dbReference type="PROSITE" id="PS50020"/>
    </source>
</evidence>
<protein>
    <recommendedName>
        <fullName evidence="3">WW domain-containing protein</fullName>
    </recommendedName>
</protein>
<dbReference type="AlphaFoldDB" id="A0A0D2AK17"/>
<reference evidence="4 5" key="1">
    <citation type="submission" date="2015-01" db="EMBL/GenBank/DDBJ databases">
        <title>The Genome Sequence of Ochroconis gallopava CBS43764.</title>
        <authorList>
            <consortium name="The Broad Institute Genomics Platform"/>
            <person name="Cuomo C."/>
            <person name="de Hoog S."/>
            <person name="Gorbushina A."/>
            <person name="Stielow B."/>
            <person name="Teixiera M."/>
            <person name="Abouelleil A."/>
            <person name="Chapman S.B."/>
            <person name="Priest M."/>
            <person name="Young S.K."/>
            <person name="Wortman J."/>
            <person name="Nusbaum C."/>
            <person name="Birren B."/>
        </authorList>
    </citation>
    <scope>NUCLEOTIDE SEQUENCE [LARGE SCALE GENOMIC DNA]</scope>
    <source>
        <strain evidence="4 5">CBS 43764</strain>
    </source>
</reference>
<dbReference type="PANTHER" id="PTHR15377">
    <property type="entry name" value="TRANSCRIPTION ELONGATION REGULATOR 1"/>
    <property type="match status" value="1"/>
</dbReference>
<feature type="region of interest" description="Disordered" evidence="2">
    <location>
        <begin position="1"/>
        <end position="31"/>
    </location>
</feature>
<accession>A0A0D2AK17</accession>
<gene>
    <name evidence="4" type="ORF">PV09_08964</name>
</gene>
<dbReference type="RefSeq" id="XP_016209173.1">
    <property type="nucleotide sequence ID" value="XM_016362948.1"/>
</dbReference>
<dbReference type="SMART" id="SM00456">
    <property type="entry name" value="WW"/>
    <property type="match status" value="2"/>
</dbReference>
<dbReference type="GO" id="GO:0005634">
    <property type="term" value="C:nucleus"/>
    <property type="evidence" value="ECO:0007669"/>
    <property type="project" value="TreeGrafter"/>
</dbReference>
<feature type="region of interest" description="Disordered" evidence="2">
    <location>
        <begin position="473"/>
        <end position="525"/>
    </location>
</feature>
<evidence type="ECO:0000313" key="5">
    <source>
        <dbReference type="Proteomes" id="UP000053259"/>
    </source>
</evidence>
<feature type="domain" description="WW" evidence="3">
    <location>
        <begin position="128"/>
        <end position="156"/>
    </location>
</feature>
<proteinExistence type="predicted"/>
<dbReference type="VEuPathDB" id="FungiDB:PV09_08964"/>
<dbReference type="OrthoDB" id="410044at2759"/>
<dbReference type="EMBL" id="KN847579">
    <property type="protein sequence ID" value="KIV99303.1"/>
    <property type="molecule type" value="Genomic_DNA"/>
</dbReference>
<dbReference type="CDD" id="cd00201">
    <property type="entry name" value="WW"/>
    <property type="match status" value="2"/>
</dbReference>
<feature type="compositionally biased region" description="Acidic residues" evidence="2">
    <location>
        <begin position="205"/>
        <end position="231"/>
    </location>
</feature>
<organism evidence="4 5">
    <name type="scientific">Verruconis gallopava</name>
    <dbReference type="NCBI Taxonomy" id="253628"/>
    <lineage>
        <taxon>Eukaryota</taxon>
        <taxon>Fungi</taxon>
        <taxon>Dikarya</taxon>
        <taxon>Ascomycota</taxon>
        <taxon>Pezizomycotina</taxon>
        <taxon>Dothideomycetes</taxon>
        <taxon>Pleosporomycetidae</taxon>
        <taxon>Venturiales</taxon>
        <taxon>Sympoventuriaceae</taxon>
        <taxon>Verruconis</taxon>
    </lineage>
</organism>
<evidence type="ECO:0000256" key="1">
    <source>
        <dbReference type="ARBA" id="ARBA00022737"/>
    </source>
</evidence>
<dbReference type="SUPFAM" id="SSF81698">
    <property type="entry name" value="FF domain"/>
    <property type="match status" value="1"/>
</dbReference>
<feature type="region of interest" description="Disordered" evidence="2">
    <location>
        <begin position="164"/>
        <end position="251"/>
    </location>
</feature>
<evidence type="ECO:0000313" key="4">
    <source>
        <dbReference type="EMBL" id="KIV99303.1"/>
    </source>
</evidence>
<dbReference type="GeneID" id="27316937"/>
<feature type="compositionally biased region" description="Basic and acidic residues" evidence="2">
    <location>
        <begin position="164"/>
        <end position="180"/>
    </location>
</feature>
<dbReference type="PROSITE" id="PS50020">
    <property type="entry name" value="WW_DOMAIN_2"/>
    <property type="match status" value="2"/>
</dbReference>
<dbReference type="InParanoid" id="A0A0D2AK17"/>
<name>A0A0D2AK17_9PEZI</name>
<feature type="compositionally biased region" description="Basic and acidic residues" evidence="2">
    <location>
        <begin position="98"/>
        <end position="121"/>
    </location>
</feature>
<dbReference type="PANTHER" id="PTHR15377:SF3">
    <property type="entry name" value="WW DOMAIN-CONTAINING PROTEIN"/>
    <property type="match status" value="1"/>
</dbReference>
<dbReference type="InterPro" id="IPR036020">
    <property type="entry name" value="WW_dom_sf"/>
</dbReference>
<dbReference type="Gene3D" id="1.10.10.440">
    <property type="entry name" value="FF domain"/>
    <property type="match status" value="1"/>
</dbReference>
<keyword evidence="1" id="KW-0677">Repeat</keyword>
<dbReference type="InterPro" id="IPR002713">
    <property type="entry name" value="FF_domain"/>
</dbReference>
<feature type="region of interest" description="Disordered" evidence="2">
    <location>
        <begin position="84"/>
        <end position="121"/>
    </location>
</feature>
<dbReference type="Pfam" id="PF00397">
    <property type="entry name" value="WW"/>
    <property type="match status" value="1"/>
</dbReference>
<dbReference type="Pfam" id="PF01846">
    <property type="entry name" value="FF"/>
    <property type="match status" value="1"/>
</dbReference>
<dbReference type="STRING" id="253628.A0A0D2AK17"/>
<dbReference type="SUPFAM" id="SSF51045">
    <property type="entry name" value="WW domain"/>
    <property type="match status" value="2"/>
</dbReference>
<sequence length="562" mass="64785">MYTPASQVQAAHLPPPAHQSPPPLPPGWTEHKAPTGHTYYYNKALNTSTYTRPAPIAETPAAPAVVQQQAPAFIPSYSAGQFAGGFNPAQFQAPPHHPSFDRKRDQRPPRRPDNDRPKHKYEIPGCAPWVLVKTKLGRRFVHNTKTKESLWKFPDHVMKSVVEFDRREREKQERRERGEASDIEDDAAEMAASKEVKVVPVQQADNDEDSSEYEEIEVTDSEADDGGEADVADTQRPSEGFAQTEDQGPREFTEEDMMYQLESMQQGEGGYDFEPGAYYEEEPPLSEEDANALFRDLLEDHHISPFTPWDRIIEAGHIIDDERYLALPTMKARRECFDRWSHDKIQALKEQREKQAKQDPRIPYLQLLDEHASVKLYWPEFKRKFRKEAAMKDLRLADKEKEKLYREHVKRLSMEKDVLKKDLTSLLKSVPLGKLNRGTSLSALPSEVVGDLRYISLPAKIRDAMIEAYISTLDPAPSNGEGVEDAEAEVQKRRDRERREQALRDREERVREAKRRHQRDLRYGRERLKEKEEELERAMKVGKEGLRGHFVTDEEMKDAPGE</sequence>
<dbReference type="InterPro" id="IPR036517">
    <property type="entry name" value="FF_domain_sf"/>
</dbReference>
<dbReference type="InterPro" id="IPR045148">
    <property type="entry name" value="TCRG1-like"/>
</dbReference>
<dbReference type="FunFam" id="2.20.70.10:FF:000049">
    <property type="entry name" value="Transcription elongation regulator 1-like"/>
    <property type="match status" value="1"/>
</dbReference>
<dbReference type="GO" id="GO:0003712">
    <property type="term" value="F:transcription coregulator activity"/>
    <property type="evidence" value="ECO:0007669"/>
    <property type="project" value="TreeGrafter"/>
</dbReference>
<evidence type="ECO:0000256" key="2">
    <source>
        <dbReference type="SAM" id="MobiDB-lite"/>
    </source>
</evidence>
<dbReference type="InterPro" id="IPR001202">
    <property type="entry name" value="WW_dom"/>
</dbReference>
<dbReference type="Proteomes" id="UP000053259">
    <property type="component" value="Unassembled WGS sequence"/>
</dbReference>
<feature type="compositionally biased region" description="Pro residues" evidence="2">
    <location>
        <begin position="13"/>
        <end position="26"/>
    </location>
</feature>
<keyword evidence="5" id="KW-1185">Reference proteome</keyword>
<dbReference type="PROSITE" id="PS01159">
    <property type="entry name" value="WW_DOMAIN_1"/>
    <property type="match status" value="1"/>
</dbReference>
<dbReference type="HOGENOM" id="CLU_013872_1_0_1"/>
<feature type="compositionally biased region" description="Basic and acidic residues" evidence="2">
    <location>
        <begin position="489"/>
        <end position="511"/>
    </location>
</feature>